<feature type="binding site" evidence="3">
    <location>
        <position position="274"/>
    </location>
    <ligand>
        <name>CTP</name>
        <dbReference type="ChEBI" id="CHEBI:37563"/>
    </ligand>
</feature>
<feature type="binding site" evidence="3">
    <location>
        <position position="337"/>
    </location>
    <ligand>
        <name>CTP</name>
        <dbReference type="ChEBI" id="CHEBI:37563"/>
    </ligand>
</feature>
<keyword evidence="3" id="KW-0511">Multifunctional enzyme</keyword>
<dbReference type="Pfam" id="PF04127">
    <property type="entry name" value="DFP"/>
    <property type="match status" value="1"/>
</dbReference>
<dbReference type="Pfam" id="PF02441">
    <property type="entry name" value="Flavoprotein"/>
    <property type="match status" value="1"/>
</dbReference>
<dbReference type="PANTHER" id="PTHR14359:SF6">
    <property type="entry name" value="PHOSPHOPANTOTHENOYLCYSTEINE DECARBOXYLASE"/>
    <property type="match status" value="1"/>
</dbReference>
<name>A0ABT6F1R2_9SYNE</name>
<dbReference type="RefSeq" id="WP_277867849.1">
    <property type="nucleotide sequence ID" value="NZ_JAKKUT010000005.1"/>
</dbReference>
<evidence type="ECO:0000256" key="1">
    <source>
        <dbReference type="ARBA" id="ARBA00022793"/>
    </source>
</evidence>
<feature type="domain" description="DNA/pantothenate metabolism flavoprotein C-terminal" evidence="6">
    <location>
        <begin position="184"/>
        <end position="387"/>
    </location>
</feature>
<feature type="binding site" evidence="3">
    <location>
        <position position="284"/>
    </location>
    <ligand>
        <name>CTP</name>
        <dbReference type="ChEBI" id="CHEBI:37563"/>
    </ligand>
</feature>
<comment type="similarity">
    <text evidence="3 4">In the N-terminal section; belongs to the HFCD (homo-oligomeric flavin containing Cys decarboxylase) superfamily.</text>
</comment>
<dbReference type="GO" id="GO:0004632">
    <property type="term" value="F:phosphopantothenate--cysteine ligase activity"/>
    <property type="evidence" value="ECO:0007669"/>
    <property type="project" value="UniProtKB-EC"/>
</dbReference>
<organism evidence="7 8">
    <name type="scientific">Candidatus Synechococcus calcipolaris G9</name>
    <dbReference type="NCBI Taxonomy" id="1497997"/>
    <lineage>
        <taxon>Bacteria</taxon>
        <taxon>Bacillati</taxon>
        <taxon>Cyanobacteriota</taxon>
        <taxon>Cyanophyceae</taxon>
        <taxon>Synechococcales</taxon>
        <taxon>Synechococcaceae</taxon>
        <taxon>Synechococcus</taxon>
    </lineage>
</organism>
<evidence type="ECO:0000256" key="4">
    <source>
        <dbReference type="RuleBase" id="RU364078"/>
    </source>
</evidence>
<dbReference type="NCBIfam" id="TIGR00521">
    <property type="entry name" value="coaBC_dfp"/>
    <property type="match status" value="1"/>
</dbReference>
<dbReference type="SUPFAM" id="SSF52507">
    <property type="entry name" value="Homo-oligomeric flavin-containing Cys decarboxylases, HFCD"/>
    <property type="match status" value="1"/>
</dbReference>
<evidence type="ECO:0000259" key="6">
    <source>
        <dbReference type="Pfam" id="PF04127"/>
    </source>
</evidence>
<accession>A0ABT6F1R2</accession>
<keyword evidence="3 4" id="KW-0288">FMN</keyword>
<comment type="function">
    <text evidence="4">Catalyzes two steps in the biosynthesis of coenzyme A. In the first step cysteine is conjugated to 4'-phosphopantothenate to form 4-phosphopantothenoylcysteine, in the latter compound is decarboxylated to form 4'-phosphopantotheine.</text>
</comment>
<evidence type="ECO:0000313" key="8">
    <source>
        <dbReference type="Proteomes" id="UP001154265"/>
    </source>
</evidence>
<dbReference type="HAMAP" id="MF_02225">
    <property type="entry name" value="CoaBC"/>
    <property type="match status" value="1"/>
</dbReference>
<dbReference type="InterPro" id="IPR036551">
    <property type="entry name" value="Flavin_trans-like"/>
</dbReference>
<dbReference type="Gene3D" id="3.40.50.1950">
    <property type="entry name" value="Flavin prenyltransferase-like"/>
    <property type="match status" value="1"/>
</dbReference>
<dbReference type="PANTHER" id="PTHR14359">
    <property type="entry name" value="HOMO-OLIGOMERIC FLAVIN CONTAINING CYS DECARBOXYLASE FAMILY"/>
    <property type="match status" value="1"/>
</dbReference>
<dbReference type="InterPro" id="IPR007085">
    <property type="entry name" value="DNA/pantothenate-metab_flavo_C"/>
</dbReference>
<dbReference type="Gene3D" id="3.40.50.10300">
    <property type="entry name" value="CoaB-like"/>
    <property type="match status" value="1"/>
</dbReference>
<comment type="caution">
    <text evidence="3">Lacks conserved residue(s) required for the propagation of feature annotation.</text>
</comment>
<sequence length="392" mass="42605">MGIGGGIAAYKVCQVISSLAKEGHQVQSILTKTAQAFITPLTISTLCRRPVLTDEDFWQPQAARPLHIQLGEEAQIIVIAPLTAHTLGKLVQGLADDLLTSTVLASTCPILVAPAMNTVMWQQAIIQENWQKLQKNSRYSALNPESGRLACDTVGVGRMAEPEDILAYIDSLLYTKGQRDLSCHRILITAGGTREYLDPARFIGNPASGKMGIALAQAAHHRGAEVRLIHGPLQIPLPSGIEAIAVTSGQEMYDAVLDHWPESDVLVMAAAVGDVQPENYSSTKVPKQMLPQSLPLKAVPDILQRVSQCRQWDQKIIGFAAQTGNIITAAKEKLIQKNLDMIVANPIDQPGIGFGARDNEAVLMDQSGRCQEVSRCSKLHLAHQIFDFFRAT</sequence>
<feature type="region of interest" description="Phosphopantothenate--cysteine ligase" evidence="3">
    <location>
        <begin position="186"/>
        <end position="392"/>
    </location>
</feature>
<keyword evidence="2 3" id="KW-0456">Lyase</keyword>
<comment type="similarity">
    <text evidence="3 4">In the C-terminal section; belongs to the PPC synthetase family.</text>
</comment>
<comment type="pathway">
    <text evidence="3 4">Cofactor biosynthesis; coenzyme A biosynthesis; CoA from (R)-pantothenate: step 3/5.</text>
</comment>
<reference evidence="7" key="1">
    <citation type="journal article" date="2022" name="Genome Biol. Evol.">
        <title>A New Gene Family Diagnostic for Intracellular Biomineralization of Amorphous Ca Carbonates by Cyanobacteria.</title>
        <authorList>
            <person name="Benzerara K."/>
            <person name="Duprat E."/>
            <person name="Bitard-Feildel T."/>
            <person name="Caumes G."/>
            <person name="Cassier-Chauvat C."/>
            <person name="Chauvat F."/>
            <person name="Dezi M."/>
            <person name="Diop S.I."/>
            <person name="Gaschignard G."/>
            <person name="Gorgen S."/>
            <person name="Gugger M."/>
            <person name="Lopez-Garcia P."/>
            <person name="Millet M."/>
            <person name="Skouri-Panet F."/>
            <person name="Moreira D."/>
            <person name="Callebaut I."/>
        </authorList>
    </citation>
    <scope>NUCLEOTIDE SEQUENCE</scope>
    <source>
        <strain evidence="7">G9</strain>
    </source>
</reference>
<feature type="binding site" evidence="3">
    <location>
        <position position="333"/>
    </location>
    <ligand>
        <name>CTP</name>
        <dbReference type="ChEBI" id="CHEBI:37563"/>
    </ligand>
</feature>
<comment type="cofactor">
    <cofactor evidence="3">
        <name>FMN</name>
        <dbReference type="ChEBI" id="CHEBI:58210"/>
    </cofactor>
    <text evidence="3">Binds 1 FMN per subunit.</text>
</comment>
<comment type="catalytic activity">
    <reaction evidence="3 4">
        <text>N-[(R)-4-phosphopantothenoyl]-L-cysteine + H(+) = (R)-4'-phosphopantetheine + CO2</text>
        <dbReference type="Rhea" id="RHEA:16793"/>
        <dbReference type="ChEBI" id="CHEBI:15378"/>
        <dbReference type="ChEBI" id="CHEBI:16526"/>
        <dbReference type="ChEBI" id="CHEBI:59458"/>
        <dbReference type="ChEBI" id="CHEBI:61723"/>
        <dbReference type="EC" id="4.1.1.36"/>
    </reaction>
</comment>
<reference evidence="7" key="2">
    <citation type="submission" date="2022-01" db="EMBL/GenBank/DDBJ databases">
        <authorList>
            <person name="Zivanovic Y."/>
            <person name="Moreira D."/>
            <person name="Lopez-Garcia P."/>
        </authorList>
    </citation>
    <scope>NUCLEOTIDE SEQUENCE</scope>
    <source>
        <strain evidence="7">G9</strain>
    </source>
</reference>
<protein>
    <recommendedName>
        <fullName evidence="3">Coenzyme A biosynthesis bifunctional protein CoaBC</fullName>
    </recommendedName>
    <alternativeName>
        <fullName evidence="3">DNA/pantothenate metabolism flavoprotein</fullName>
    </alternativeName>
    <alternativeName>
        <fullName evidence="3">Phosphopantothenoylcysteine synthetase/decarboxylase</fullName>
        <shortName evidence="3">PPCS-PPCDC</shortName>
    </alternativeName>
    <domain>
        <recommendedName>
            <fullName evidence="3">Phosphopantothenoylcysteine decarboxylase</fullName>
            <shortName evidence="3">PPC decarboxylase</shortName>
            <shortName evidence="3">PPC-DC</shortName>
            <ecNumber evidence="3">4.1.1.36</ecNumber>
        </recommendedName>
        <alternativeName>
            <fullName evidence="3">CoaC</fullName>
        </alternativeName>
    </domain>
    <domain>
        <recommendedName>
            <fullName evidence="3">Phosphopantothenate--cysteine ligase</fullName>
            <ecNumber evidence="3">6.3.2.5</ecNumber>
        </recommendedName>
        <alternativeName>
            <fullName evidence="3">CoaB</fullName>
        </alternativeName>
        <alternativeName>
            <fullName evidence="3">Phosphopantothenoylcysteine synthetase</fullName>
            <shortName evidence="3">PPC synthetase</shortName>
            <shortName evidence="3">PPC-S</shortName>
        </alternativeName>
    </domain>
</protein>
<dbReference type="SUPFAM" id="SSF102645">
    <property type="entry name" value="CoaB-like"/>
    <property type="match status" value="1"/>
</dbReference>
<dbReference type="GO" id="GO:0004633">
    <property type="term" value="F:phosphopantothenoylcysteine decarboxylase activity"/>
    <property type="evidence" value="ECO:0007669"/>
    <property type="project" value="UniProtKB-EC"/>
</dbReference>
<feature type="active site" description="Proton donor" evidence="3">
    <location>
        <position position="151"/>
    </location>
</feature>
<dbReference type="Proteomes" id="UP001154265">
    <property type="component" value="Unassembled WGS sequence"/>
</dbReference>
<comment type="caution">
    <text evidence="7">The sequence shown here is derived from an EMBL/GenBank/DDBJ whole genome shotgun (WGS) entry which is preliminary data.</text>
</comment>
<dbReference type="InterPro" id="IPR005252">
    <property type="entry name" value="CoaBC"/>
</dbReference>
<feature type="region of interest" description="Phosphopantothenoylcysteine decarboxylase" evidence="3">
    <location>
        <begin position="1"/>
        <end position="185"/>
    </location>
</feature>
<comment type="pathway">
    <text evidence="3 4">Cofactor biosynthesis; coenzyme A biosynthesis; CoA from (R)-pantothenate: step 2/5.</text>
</comment>
<keyword evidence="3 4" id="KW-0285">Flavoprotein</keyword>
<keyword evidence="3 4" id="KW-0436">Ligase</keyword>
<dbReference type="EMBL" id="JAKKUT010000005">
    <property type="protein sequence ID" value="MDG2991772.1"/>
    <property type="molecule type" value="Genomic_DNA"/>
</dbReference>
<comment type="function">
    <text evidence="3">Catalyzes two sequential steps in the biosynthesis of coenzyme A. In the first step cysteine is conjugated to 4'-phosphopantothenate to form 4-phosphopantothenoylcysteine. In the second step the latter compound is decarboxylated to form 4'-phosphopantotheine.</text>
</comment>
<evidence type="ECO:0000256" key="3">
    <source>
        <dbReference type="HAMAP-Rule" id="MF_02225"/>
    </source>
</evidence>
<keyword evidence="8" id="KW-1185">Reference proteome</keyword>
<keyword evidence="1 3" id="KW-0210">Decarboxylase</keyword>
<dbReference type="InterPro" id="IPR003382">
    <property type="entry name" value="Flavoprotein"/>
</dbReference>
<keyword evidence="3" id="KW-0460">Magnesium</keyword>
<feature type="binding site" evidence="3">
    <location>
        <position position="319"/>
    </location>
    <ligand>
        <name>CTP</name>
        <dbReference type="ChEBI" id="CHEBI:37563"/>
    </ligand>
</feature>
<feature type="domain" description="Flavoprotein" evidence="5">
    <location>
        <begin position="2"/>
        <end position="169"/>
    </location>
</feature>
<gene>
    <name evidence="3 7" type="primary">coaBC</name>
    <name evidence="7" type="ORF">L3556_12650</name>
</gene>
<proteinExistence type="inferred from homology"/>
<dbReference type="EC" id="6.3.2.5" evidence="3"/>
<keyword evidence="3" id="KW-0479">Metal-binding</keyword>
<dbReference type="InterPro" id="IPR035929">
    <property type="entry name" value="CoaB-like_sf"/>
</dbReference>
<dbReference type="EC" id="4.1.1.36" evidence="3"/>
<comment type="catalytic activity">
    <reaction evidence="3 4">
        <text>(R)-4'-phosphopantothenate + L-cysteine + CTP = N-[(R)-4-phosphopantothenoyl]-L-cysteine + CMP + diphosphate + H(+)</text>
        <dbReference type="Rhea" id="RHEA:19397"/>
        <dbReference type="ChEBI" id="CHEBI:10986"/>
        <dbReference type="ChEBI" id="CHEBI:15378"/>
        <dbReference type="ChEBI" id="CHEBI:33019"/>
        <dbReference type="ChEBI" id="CHEBI:35235"/>
        <dbReference type="ChEBI" id="CHEBI:37563"/>
        <dbReference type="ChEBI" id="CHEBI:59458"/>
        <dbReference type="ChEBI" id="CHEBI:60377"/>
        <dbReference type="EC" id="6.3.2.5"/>
    </reaction>
</comment>
<feature type="binding site" evidence="3">
    <location>
        <begin position="300"/>
        <end position="303"/>
    </location>
    <ligand>
        <name>CTP</name>
        <dbReference type="ChEBI" id="CHEBI:37563"/>
    </ligand>
</feature>
<evidence type="ECO:0000259" key="5">
    <source>
        <dbReference type="Pfam" id="PF02441"/>
    </source>
</evidence>
<comment type="cofactor">
    <cofactor evidence="3">
        <name>Mg(2+)</name>
        <dbReference type="ChEBI" id="CHEBI:18420"/>
    </cofactor>
</comment>
<evidence type="ECO:0000256" key="2">
    <source>
        <dbReference type="ARBA" id="ARBA00023239"/>
    </source>
</evidence>
<evidence type="ECO:0000313" key="7">
    <source>
        <dbReference type="EMBL" id="MDG2991772.1"/>
    </source>
</evidence>